<keyword evidence="2" id="KW-0479">Metal-binding</keyword>
<dbReference type="Pfam" id="PF00365">
    <property type="entry name" value="PFK"/>
    <property type="match status" value="1"/>
</dbReference>
<proteinExistence type="predicted"/>
<name>A0A0F9D3D2_9ZZZZ</name>
<dbReference type="SUPFAM" id="SSF53784">
    <property type="entry name" value="Phosphofructokinase"/>
    <property type="match status" value="1"/>
</dbReference>
<dbReference type="EMBL" id="LAZR01043629">
    <property type="protein sequence ID" value="KKL06623.1"/>
    <property type="molecule type" value="Genomic_DNA"/>
</dbReference>
<dbReference type="InterPro" id="IPR050929">
    <property type="entry name" value="PFKA"/>
</dbReference>
<organism evidence="6">
    <name type="scientific">marine sediment metagenome</name>
    <dbReference type="NCBI Taxonomy" id="412755"/>
    <lineage>
        <taxon>unclassified sequences</taxon>
        <taxon>metagenomes</taxon>
        <taxon>ecological metagenomes</taxon>
    </lineage>
</organism>
<evidence type="ECO:0000313" key="6">
    <source>
        <dbReference type="EMBL" id="KKL06623.1"/>
    </source>
</evidence>
<feature type="domain" description="Phosphofructokinase" evidence="5">
    <location>
        <begin position="78"/>
        <end position="175"/>
    </location>
</feature>
<dbReference type="InterPro" id="IPR035966">
    <property type="entry name" value="PKF_sf"/>
</dbReference>
<dbReference type="GO" id="GO:0003872">
    <property type="term" value="F:6-phosphofructokinase activity"/>
    <property type="evidence" value="ECO:0007669"/>
    <property type="project" value="InterPro"/>
</dbReference>
<evidence type="ECO:0000256" key="1">
    <source>
        <dbReference type="ARBA" id="ARBA00022679"/>
    </source>
</evidence>
<evidence type="ECO:0000256" key="2">
    <source>
        <dbReference type="ARBA" id="ARBA00022723"/>
    </source>
</evidence>
<accession>A0A0F9D3D2</accession>
<dbReference type="UniPathway" id="UPA00109">
    <property type="reaction ID" value="UER00182"/>
</dbReference>
<gene>
    <name evidence="6" type="ORF">LCGC14_2594170</name>
</gene>
<dbReference type="GO" id="GO:0046872">
    <property type="term" value="F:metal ion binding"/>
    <property type="evidence" value="ECO:0007669"/>
    <property type="project" value="UniProtKB-KW"/>
</dbReference>
<dbReference type="Gene3D" id="3.40.50.450">
    <property type="match status" value="1"/>
</dbReference>
<protein>
    <recommendedName>
        <fullName evidence="5">Phosphofructokinase domain-containing protein</fullName>
    </recommendedName>
</protein>
<dbReference type="PANTHER" id="PTHR45770">
    <property type="entry name" value="ATP-DEPENDENT 6-PHOSPHOFRUCTOKINASE 1"/>
    <property type="match status" value="1"/>
</dbReference>
<keyword evidence="3" id="KW-0418">Kinase</keyword>
<evidence type="ECO:0000259" key="5">
    <source>
        <dbReference type="Pfam" id="PF00365"/>
    </source>
</evidence>
<evidence type="ECO:0000256" key="4">
    <source>
        <dbReference type="ARBA" id="ARBA00022842"/>
    </source>
</evidence>
<comment type="caution">
    <text evidence="6">The sequence shown here is derived from an EMBL/GenBank/DDBJ whole genome shotgun (WGS) entry which is preliminary data.</text>
</comment>
<dbReference type="AlphaFoldDB" id="A0A0F9D3D2"/>
<sequence length="175" mass="19294">MNIKPVDYEIGDLSISRLGEASISSNYKIAKNLFVEDETKVLFHTNTKDRSNSPDRPEFELAGPREKLFFEPKEVVAGIVTCGGLCPGLNDVIRTITLTLLWQYGVRKVLGFRYGYEGLSSNAKKAPIELVADNVDNIHHLGGTMLGSSRGAQDPIDMVEILIKHNVNMIFTIGG</sequence>
<evidence type="ECO:0000256" key="3">
    <source>
        <dbReference type="ARBA" id="ARBA00022777"/>
    </source>
</evidence>
<reference evidence="6" key="1">
    <citation type="journal article" date="2015" name="Nature">
        <title>Complex archaea that bridge the gap between prokaryotes and eukaryotes.</title>
        <authorList>
            <person name="Spang A."/>
            <person name="Saw J.H."/>
            <person name="Jorgensen S.L."/>
            <person name="Zaremba-Niedzwiedzka K."/>
            <person name="Martijn J."/>
            <person name="Lind A.E."/>
            <person name="van Eijk R."/>
            <person name="Schleper C."/>
            <person name="Guy L."/>
            <person name="Ettema T.J."/>
        </authorList>
    </citation>
    <scope>NUCLEOTIDE SEQUENCE</scope>
</reference>
<dbReference type="InterPro" id="IPR000023">
    <property type="entry name" value="Phosphofructokinase_dom"/>
</dbReference>
<feature type="non-terminal residue" evidence="6">
    <location>
        <position position="175"/>
    </location>
</feature>
<keyword evidence="1" id="KW-0808">Transferase</keyword>
<keyword evidence="4" id="KW-0460">Magnesium</keyword>